<protein>
    <submittedName>
        <fullName evidence="1">TIGR03089 family protein</fullName>
    </submittedName>
</protein>
<dbReference type="SUPFAM" id="SSF56801">
    <property type="entry name" value="Acetyl-CoA synthetase-like"/>
    <property type="match status" value="1"/>
</dbReference>
<dbReference type="InterPro" id="IPR017523">
    <property type="entry name" value="Rv3268"/>
</dbReference>
<dbReference type="RefSeq" id="WP_269445157.1">
    <property type="nucleotide sequence ID" value="NZ_CP097463.1"/>
</dbReference>
<evidence type="ECO:0000313" key="2">
    <source>
        <dbReference type="Proteomes" id="UP001164693"/>
    </source>
</evidence>
<dbReference type="InterPro" id="IPR042099">
    <property type="entry name" value="ANL_N_sf"/>
</dbReference>
<name>A0ABY7K3Y2_9ACTN</name>
<dbReference type="NCBIfam" id="TIGR03089">
    <property type="entry name" value="TIGR03089 family protein"/>
    <property type="match status" value="1"/>
</dbReference>
<keyword evidence="2" id="KW-1185">Reference proteome</keyword>
<dbReference type="Gene3D" id="3.40.50.12780">
    <property type="entry name" value="N-terminal domain of ligase-like"/>
    <property type="match status" value="1"/>
</dbReference>
<gene>
    <name evidence="1" type="ORF">M6B22_07585</name>
</gene>
<organism evidence="1 2">
    <name type="scientific">Jatrophihabitans cynanchi</name>
    <dbReference type="NCBI Taxonomy" id="2944128"/>
    <lineage>
        <taxon>Bacteria</taxon>
        <taxon>Bacillati</taxon>
        <taxon>Actinomycetota</taxon>
        <taxon>Actinomycetes</taxon>
        <taxon>Jatrophihabitantales</taxon>
        <taxon>Jatrophihabitantaceae</taxon>
        <taxon>Jatrophihabitans</taxon>
    </lineage>
</organism>
<accession>A0ABY7K3Y2</accession>
<reference evidence="1" key="1">
    <citation type="submission" date="2022-05" db="EMBL/GenBank/DDBJ databases">
        <title>Jatrophihabitans sp. SB3-54 whole genome sequence.</title>
        <authorList>
            <person name="Suh M.K."/>
            <person name="Eom M.K."/>
            <person name="Kim J.S."/>
            <person name="Kim H.S."/>
            <person name="Do H.E."/>
            <person name="Shin Y.K."/>
            <person name="Lee J.-S."/>
        </authorList>
    </citation>
    <scope>NUCLEOTIDE SEQUENCE</scope>
    <source>
        <strain evidence="1">SB3-54</strain>
    </source>
</reference>
<dbReference type="Proteomes" id="UP001164693">
    <property type="component" value="Chromosome"/>
</dbReference>
<evidence type="ECO:0000313" key="1">
    <source>
        <dbReference type="EMBL" id="WAX58618.1"/>
    </source>
</evidence>
<sequence>MGSPEQLFADLLAADPGRPFITYYDEASGERTELSARSLANWVSKTHHLLTTELGLGAGDSALLALPAHWISLPPLLGVLTAGLAFTDNPAQAAVAFVSPDTVASAGAVPDRYAVAPDAAAVGFRDDPPGGALDFVAAVRPQADAWASVHFGAGPGDPCLDGHNRGEVTEWARRRAEALGLSAGARVLCTRDWVTQVDWLDTVLAPLSVGGSLVYVRNCSDEDVLSRRAGQERASVRIR</sequence>
<dbReference type="EMBL" id="CP097463">
    <property type="protein sequence ID" value="WAX58618.1"/>
    <property type="molecule type" value="Genomic_DNA"/>
</dbReference>
<proteinExistence type="predicted"/>